<accession>A0AAV8VSJ7</accession>
<reference evidence="4 5" key="1">
    <citation type="journal article" date="2023" name="Insect Mol. Biol.">
        <title>Genome sequencing provides insights into the evolution of gene families encoding plant cell wall-degrading enzymes in longhorned beetles.</title>
        <authorList>
            <person name="Shin N.R."/>
            <person name="Okamura Y."/>
            <person name="Kirsch R."/>
            <person name="Pauchet Y."/>
        </authorList>
    </citation>
    <scope>NUCLEOTIDE SEQUENCE [LARGE SCALE GENOMIC DNA]</scope>
    <source>
        <strain evidence="4">EAD_L_NR</strain>
    </source>
</reference>
<gene>
    <name evidence="4" type="ORF">NQ315_012907</name>
</gene>
<sequence length="187" mass="21243">MEIYAQAIRDKGGALPNCWGFIDGTARAICKPTNDQENYYSGHKRFHCIKYQSVLCPDGIIASLKGGWPGRRHDAAIFTQSNLYAELQQVAVFPNNNYVLYGDQAYGVRELLLAPYRTHINLEDYQRQFNASMKLLRVAVEWGVPENVESMYKVGVLLTNCHTTLYSSQTAQYFYVNPPGLEEYIGE</sequence>
<comment type="caution">
    <text evidence="4">The sequence shown here is derived from an EMBL/GenBank/DDBJ whole genome shotgun (WGS) entry which is preliminary data.</text>
</comment>
<evidence type="ECO:0000313" key="4">
    <source>
        <dbReference type="EMBL" id="KAJ8916992.1"/>
    </source>
</evidence>
<protein>
    <recommendedName>
        <fullName evidence="3">DDE Tnp4 domain-containing protein</fullName>
    </recommendedName>
</protein>
<dbReference type="GO" id="GO:0046872">
    <property type="term" value="F:metal ion binding"/>
    <property type="evidence" value="ECO:0007669"/>
    <property type="project" value="UniProtKB-KW"/>
</dbReference>
<dbReference type="EMBL" id="JANEYG010000036">
    <property type="protein sequence ID" value="KAJ8916992.1"/>
    <property type="molecule type" value="Genomic_DNA"/>
</dbReference>
<dbReference type="AlphaFoldDB" id="A0AAV8VSJ7"/>
<dbReference type="InterPro" id="IPR027806">
    <property type="entry name" value="HARBI1_dom"/>
</dbReference>
<proteinExistence type="predicted"/>
<keyword evidence="5" id="KW-1185">Reference proteome</keyword>
<dbReference type="Pfam" id="PF13359">
    <property type="entry name" value="DDE_Tnp_4"/>
    <property type="match status" value="1"/>
</dbReference>
<evidence type="ECO:0000256" key="1">
    <source>
        <dbReference type="ARBA" id="ARBA00001968"/>
    </source>
</evidence>
<feature type="domain" description="DDE Tnp4" evidence="3">
    <location>
        <begin position="22"/>
        <end position="143"/>
    </location>
</feature>
<keyword evidence="2" id="KW-0479">Metal-binding</keyword>
<comment type="cofactor">
    <cofactor evidence="1">
        <name>a divalent metal cation</name>
        <dbReference type="ChEBI" id="CHEBI:60240"/>
    </cofactor>
</comment>
<evidence type="ECO:0000256" key="2">
    <source>
        <dbReference type="ARBA" id="ARBA00022723"/>
    </source>
</evidence>
<dbReference type="Proteomes" id="UP001159042">
    <property type="component" value="Unassembled WGS sequence"/>
</dbReference>
<organism evidence="4 5">
    <name type="scientific">Exocentrus adspersus</name>
    <dbReference type="NCBI Taxonomy" id="1586481"/>
    <lineage>
        <taxon>Eukaryota</taxon>
        <taxon>Metazoa</taxon>
        <taxon>Ecdysozoa</taxon>
        <taxon>Arthropoda</taxon>
        <taxon>Hexapoda</taxon>
        <taxon>Insecta</taxon>
        <taxon>Pterygota</taxon>
        <taxon>Neoptera</taxon>
        <taxon>Endopterygota</taxon>
        <taxon>Coleoptera</taxon>
        <taxon>Polyphaga</taxon>
        <taxon>Cucujiformia</taxon>
        <taxon>Chrysomeloidea</taxon>
        <taxon>Cerambycidae</taxon>
        <taxon>Lamiinae</taxon>
        <taxon>Acanthocinini</taxon>
        <taxon>Exocentrus</taxon>
    </lineage>
</organism>
<evidence type="ECO:0000259" key="3">
    <source>
        <dbReference type="Pfam" id="PF13359"/>
    </source>
</evidence>
<name>A0AAV8VSJ7_9CUCU</name>
<evidence type="ECO:0000313" key="5">
    <source>
        <dbReference type="Proteomes" id="UP001159042"/>
    </source>
</evidence>